<evidence type="ECO:0000256" key="11">
    <source>
        <dbReference type="ARBA" id="ARBA00023229"/>
    </source>
</evidence>
<dbReference type="PRINTS" id="PR00071">
    <property type="entry name" value="HMGCOARDTASE"/>
</dbReference>
<evidence type="ECO:0000259" key="15">
    <source>
        <dbReference type="PROSITE" id="PS50156"/>
    </source>
</evidence>
<dbReference type="GO" id="GO:0016126">
    <property type="term" value="P:sterol biosynthetic process"/>
    <property type="evidence" value="ECO:0007669"/>
    <property type="project" value="TreeGrafter"/>
</dbReference>
<dbReference type="AlphaFoldDB" id="A0A151HYD4"/>
<keyword evidence="4 13" id="KW-0812">Transmembrane</keyword>
<dbReference type="InterPro" id="IPR023282">
    <property type="entry name" value="HMG_CoA_Rdtase_N"/>
</dbReference>
<organism evidence="16 17">
    <name type="scientific">Atta colombica</name>
    <dbReference type="NCBI Taxonomy" id="520822"/>
    <lineage>
        <taxon>Eukaryota</taxon>
        <taxon>Metazoa</taxon>
        <taxon>Ecdysozoa</taxon>
        <taxon>Arthropoda</taxon>
        <taxon>Hexapoda</taxon>
        <taxon>Insecta</taxon>
        <taxon>Pterygota</taxon>
        <taxon>Neoptera</taxon>
        <taxon>Endopterygota</taxon>
        <taxon>Hymenoptera</taxon>
        <taxon>Apocrita</taxon>
        <taxon>Aculeata</taxon>
        <taxon>Formicoidea</taxon>
        <taxon>Formicidae</taxon>
        <taxon>Myrmicinae</taxon>
        <taxon>Atta</taxon>
    </lineage>
</organism>
<dbReference type="InterPro" id="IPR023076">
    <property type="entry name" value="HMG_CoA_Rdtase_CS"/>
</dbReference>
<evidence type="ECO:0000256" key="8">
    <source>
        <dbReference type="ARBA" id="ARBA00023002"/>
    </source>
</evidence>
<feature type="transmembrane region" description="Helical" evidence="13">
    <location>
        <begin position="195"/>
        <end position="215"/>
    </location>
</feature>
<dbReference type="PROSITE" id="PS50156">
    <property type="entry name" value="SSD"/>
    <property type="match status" value="1"/>
</dbReference>
<feature type="transmembrane region" description="Helical" evidence="13">
    <location>
        <begin position="160"/>
        <end position="183"/>
    </location>
</feature>
<protein>
    <recommendedName>
        <fullName evidence="13">3-hydroxy-3-methylglutaryl coenzyme A reductase</fullName>
        <shortName evidence="13">HMG-CoA reductase</shortName>
        <ecNumber evidence="13">1.1.1.34</ecNumber>
    </recommendedName>
</protein>
<evidence type="ECO:0000256" key="12">
    <source>
        <dbReference type="ARBA" id="ARBA00049909"/>
    </source>
</evidence>
<keyword evidence="8 13" id="KW-0560">Oxidoreductase</keyword>
<evidence type="ECO:0000256" key="2">
    <source>
        <dbReference type="ARBA" id="ARBA00005084"/>
    </source>
</evidence>
<dbReference type="InterPro" id="IPR009023">
    <property type="entry name" value="HMG_CoA_Rdtase_NAD(P)-bd_sf"/>
</dbReference>
<dbReference type="EC" id="1.1.1.34" evidence="13"/>
<keyword evidence="5 13" id="KW-0256">Endoplasmic reticulum</keyword>
<evidence type="ECO:0000256" key="5">
    <source>
        <dbReference type="ARBA" id="ARBA00022824"/>
    </source>
</evidence>
<dbReference type="Pfam" id="PF00368">
    <property type="entry name" value="HMG-CoA_red"/>
    <property type="match status" value="1"/>
</dbReference>
<dbReference type="SUPFAM" id="SSF56542">
    <property type="entry name" value="Substrate-binding domain of HMG-CoA reductase"/>
    <property type="match status" value="1"/>
</dbReference>
<dbReference type="InterPro" id="IPR004816">
    <property type="entry name" value="HMG_CoA_Rdtase_metazoan"/>
</dbReference>
<dbReference type="Gene3D" id="3.90.770.10">
    <property type="entry name" value="3-hydroxy-3-methylglutaryl-coenzyme A Reductase, Chain A, domain 2"/>
    <property type="match status" value="1"/>
</dbReference>
<dbReference type="Proteomes" id="UP000078540">
    <property type="component" value="Unassembled WGS sequence"/>
</dbReference>
<dbReference type="CDD" id="cd00643">
    <property type="entry name" value="HMG-CoA_reductase_classI"/>
    <property type="match status" value="1"/>
</dbReference>
<keyword evidence="7 13" id="KW-1133">Transmembrane helix</keyword>
<comment type="pathway">
    <text evidence="2 13">Metabolic intermediate biosynthesis; (R)-mevalonate biosynthesis; (R)-mevalonate from acetyl-CoA: step 3/3.</text>
</comment>
<keyword evidence="11" id="KW-0414">Isoprene biosynthesis</keyword>
<evidence type="ECO:0000256" key="6">
    <source>
        <dbReference type="ARBA" id="ARBA00022857"/>
    </source>
</evidence>
<keyword evidence="9 13" id="KW-0472">Membrane</keyword>
<keyword evidence="17" id="KW-1185">Reference proteome</keyword>
<feature type="transmembrane region" description="Helical" evidence="13">
    <location>
        <begin position="130"/>
        <end position="148"/>
    </location>
</feature>
<dbReference type="GO" id="GO:0004420">
    <property type="term" value="F:hydroxymethylglutaryl-CoA reductase (NADPH) activity"/>
    <property type="evidence" value="ECO:0007669"/>
    <property type="project" value="UniProtKB-EC"/>
</dbReference>
<dbReference type="InterPro" id="IPR004554">
    <property type="entry name" value="HMG_CoA_Rdtase_eu_arc"/>
</dbReference>
<dbReference type="PROSITE" id="PS01192">
    <property type="entry name" value="HMG_COA_REDUCTASE_3"/>
    <property type="match status" value="1"/>
</dbReference>
<dbReference type="SUPFAM" id="SSF55035">
    <property type="entry name" value="NAD-binding domain of HMG-CoA reductase"/>
    <property type="match status" value="1"/>
</dbReference>
<reference evidence="16 17" key="1">
    <citation type="submission" date="2015-09" db="EMBL/GenBank/DDBJ databases">
        <title>Atta colombica WGS genome.</title>
        <authorList>
            <person name="Nygaard S."/>
            <person name="Hu H."/>
            <person name="Boomsma J."/>
            <person name="Zhang G."/>
        </authorList>
    </citation>
    <scope>NUCLEOTIDE SEQUENCE [LARGE SCALE GENOMIC DNA]</scope>
    <source>
        <strain evidence="16">Treedump-2</strain>
        <tissue evidence="16">Whole body</tissue>
    </source>
</reference>
<feature type="transmembrane region" description="Helical" evidence="13">
    <location>
        <begin position="262"/>
        <end position="290"/>
    </location>
</feature>
<dbReference type="NCBIfam" id="TIGR00920">
    <property type="entry name" value="2A060605"/>
    <property type="match status" value="1"/>
</dbReference>
<dbReference type="Pfam" id="PF12349">
    <property type="entry name" value="Sterol-sensing"/>
    <property type="match status" value="1"/>
</dbReference>
<sequence>MRVPTGDYLEYTRPLAETAEMQYGGNCKRCLSPAQSSADVKSVGRCAPHDLVGRFRRNFSRRPSMMFAHVFEKHGRFCAGYPFEVIVTIFTLTACMLNMDTGSGQAREENLSDATYCRHNRCDTMNLKSADVIVMTIIRCLAVLFTYHHFRNLQKMGSKYILGIAGLFTVFSSVVFTSSVVNFSRSDVADLKDALFFFLLLIDLTKAATLAQYALSSRNQEEVKANIARGMSLLGPGITLNTLVETLVIGTGALSGMRRLEILCTFACFGVIVNYVVFMTFYPACLSLILELSRGNNNMGQLSADKIFIMQPLNEEDQKPNPVVERVKMIMIAGLFVVYANSRWPFKNESEVTTKTTMIYTSSNTTNDSDTGNSELNKHLMTPWLSASADNIVILILLLALAVKFIFFEDRNDMVVRQLRFKEEEEEEEEREEREQEEKKEATVEEKMELLDGSNLNDIDTTMNIWLRERFGVTLPTIQEQPVFPLSGVGGGWGDESDVEYADKEIQTELIYRDASDFGEIDSSLKKSEAPRSVEDCLEIYKSELGASALTNEEVIQLVKHKNIAAYQLEKAVGDMERGVDIRRLVVGDAGKFTEEMIDLPYKHYDYSKVLGACCENVIGYVPIPVGIVGPLLIDGQLYHVPMATTEGCLVASTNRGSRALLKCGITTRVTADGMTRAPVVQFPDIVRACEAMSWIEQPQNFEELKNSFDQTSRFARLKKIHPRIAGRDLHLRFVATTGDAMGMNMLSKGTERSLQTLQTYFPDMEIISLSGNLCTDKKPAAVNWIEGRGKSVVCEAIVPANIVMCVLKTSVYELVKLNNKKNLTGSALAGSIGGFNAHAANIVTAIFIATGQDPAQNVSSSNCLTLMEPWGIDGKDLRITCTMPSIEVGTVGGGTGLPAQGACLAMLGIKGAHPTEPGQNARKLSRIVCATVLAAELSLMAALASGDLVKSHLRHNRSSVLISNSVHTTHDSTDGNKLTVPNVLPF</sequence>
<evidence type="ECO:0000313" key="17">
    <source>
        <dbReference type="Proteomes" id="UP000078540"/>
    </source>
</evidence>
<evidence type="ECO:0000256" key="14">
    <source>
        <dbReference type="SAM" id="MobiDB-lite"/>
    </source>
</evidence>
<evidence type="ECO:0000256" key="3">
    <source>
        <dbReference type="ARBA" id="ARBA00007661"/>
    </source>
</evidence>
<feature type="compositionally biased region" description="Basic and acidic residues" evidence="14">
    <location>
        <begin position="433"/>
        <end position="445"/>
    </location>
</feature>
<dbReference type="PANTHER" id="PTHR10572">
    <property type="entry name" value="3-HYDROXY-3-METHYLGLUTARYL-COENZYME A REDUCTASE"/>
    <property type="match status" value="1"/>
</dbReference>
<dbReference type="PROSITE" id="PS00318">
    <property type="entry name" value="HMG_COA_REDUCTASE_2"/>
    <property type="match status" value="1"/>
</dbReference>
<dbReference type="GO" id="GO:0005789">
    <property type="term" value="C:endoplasmic reticulum membrane"/>
    <property type="evidence" value="ECO:0007669"/>
    <property type="project" value="UniProtKB-SubCell"/>
</dbReference>
<dbReference type="Gene3D" id="1.10.3270.10">
    <property type="entry name" value="HMGR, N-terminal domain"/>
    <property type="match status" value="1"/>
</dbReference>
<dbReference type="InterPro" id="IPR023074">
    <property type="entry name" value="HMG_CoA_Rdtase_cat_sf"/>
</dbReference>
<feature type="transmembrane region" description="Helical" evidence="13">
    <location>
        <begin position="227"/>
        <end position="250"/>
    </location>
</feature>
<dbReference type="PANTHER" id="PTHR10572:SF24">
    <property type="entry name" value="3-HYDROXY-3-METHYLGLUTARYL-COENZYME A REDUCTASE"/>
    <property type="match status" value="1"/>
</dbReference>
<dbReference type="FunFam" id="3.30.70.420:FF:000001">
    <property type="entry name" value="3-hydroxy-3-methylglutaryl coenzyme A reductase"/>
    <property type="match status" value="1"/>
</dbReference>
<dbReference type="GO" id="GO:0008299">
    <property type="term" value="P:isoprenoid biosynthetic process"/>
    <property type="evidence" value="ECO:0007669"/>
    <property type="project" value="UniProtKB-KW"/>
</dbReference>
<dbReference type="GO" id="GO:0005778">
    <property type="term" value="C:peroxisomal membrane"/>
    <property type="evidence" value="ECO:0007669"/>
    <property type="project" value="TreeGrafter"/>
</dbReference>
<comment type="catalytic activity">
    <reaction evidence="12">
        <text>(R)-mevalonate + 2 NADP(+) + CoA = (3S)-3-hydroxy-3-methylglutaryl-CoA + 2 NADPH + 2 H(+)</text>
        <dbReference type="Rhea" id="RHEA:15989"/>
        <dbReference type="ChEBI" id="CHEBI:15378"/>
        <dbReference type="ChEBI" id="CHEBI:36464"/>
        <dbReference type="ChEBI" id="CHEBI:43074"/>
        <dbReference type="ChEBI" id="CHEBI:57287"/>
        <dbReference type="ChEBI" id="CHEBI:57783"/>
        <dbReference type="ChEBI" id="CHEBI:58349"/>
        <dbReference type="EC" id="1.1.1.34"/>
    </reaction>
    <physiologicalReaction direction="right-to-left" evidence="12">
        <dbReference type="Rhea" id="RHEA:15991"/>
    </physiologicalReaction>
</comment>
<dbReference type="InterPro" id="IPR002202">
    <property type="entry name" value="HMG_CoA_Rdtase"/>
</dbReference>
<name>A0A151HYD4_9HYME</name>
<dbReference type="FunFam" id="1.10.3270.10:FF:000001">
    <property type="entry name" value="3-hydroxy-3-methylglutaryl coenzyme A reductase"/>
    <property type="match status" value="1"/>
</dbReference>
<evidence type="ECO:0000256" key="1">
    <source>
        <dbReference type="ARBA" id="ARBA00004477"/>
    </source>
</evidence>
<dbReference type="PROSITE" id="PS00066">
    <property type="entry name" value="HMG_COA_REDUCTASE_1"/>
    <property type="match status" value="1"/>
</dbReference>
<comment type="similarity">
    <text evidence="3 13">Belongs to the HMG-CoA reductase family.</text>
</comment>
<keyword evidence="10" id="KW-0325">Glycoprotein</keyword>
<evidence type="ECO:0000256" key="10">
    <source>
        <dbReference type="ARBA" id="ARBA00023180"/>
    </source>
</evidence>
<evidence type="ECO:0000256" key="13">
    <source>
        <dbReference type="RuleBase" id="RU361219"/>
    </source>
</evidence>
<dbReference type="InterPro" id="IPR009029">
    <property type="entry name" value="HMG_CoA_Rdtase_sub-bd_dom_sf"/>
</dbReference>
<feature type="region of interest" description="Disordered" evidence="14">
    <location>
        <begin position="422"/>
        <end position="445"/>
    </location>
</feature>
<dbReference type="PROSITE" id="PS50065">
    <property type="entry name" value="HMG_COA_REDUCTASE_4"/>
    <property type="match status" value="1"/>
</dbReference>
<evidence type="ECO:0000256" key="9">
    <source>
        <dbReference type="ARBA" id="ARBA00023136"/>
    </source>
</evidence>
<proteinExistence type="inferred from homology"/>
<dbReference type="InterPro" id="IPR000731">
    <property type="entry name" value="SSD"/>
</dbReference>
<dbReference type="NCBIfam" id="TIGR00533">
    <property type="entry name" value="HMG_CoA_R_NADP"/>
    <property type="match status" value="1"/>
</dbReference>
<comment type="subcellular location">
    <subcellularLocation>
        <location evidence="1 13">Endoplasmic reticulum membrane</location>
        <topology evidence="1 13">Multi-pass membrane protein</topology>
    </subcellularLocation>
</comment>
<dbReference type="InterPro" id="IPR053958">
    <property type="entry name" value="HMGCR/SNAP/NPC1-like_SSD"/>
</dbReference>
<dbReference type="GO" id="GO:0015936">
    <property type="term" value="P:coenzyme A metabolic process"/>
    <property type="evidence" value="ECO:0007669"/>
    <property type="project" value="InterPro"/>
</dbReference>
<evidence type="ECO:0000313" key="16">
    <source>
        <dbReference type="EMBL" id="KYM76454.1"/>
    </source>
</evidence>
<accession>A0A151HYD4</accession>
<dbReference type="UniPathway" id="UPA00058">
    <property type="reaction ID" value="UER00103"/>
</dbReference>
<dbReference type="EMBL" id="KQ976730">
    <property type="protein sequence ID" value="KYM76454.1"/>
    <property type="molecule type" value="Genomic_DNA"/>
</dbReference>
<dbReference type="FunFam" id="3.90.770.10:FF:000001">
    <property type="entry name" value="3-hydroxy-3-methylglutaryl coenzyme A reductase"/>
    <property type="match status" value="1"/>
</dbReference>
<dbReference type="Gene3D" id="3.30.70.420">
    <property type="entry name" value="Hydroxymethylglutaryl-CoA reductase, class I/II, NAD/NADP-binding domain"/>
    <property type="match status" value="1"/>
</dbReference>
<evidence type="ECO:0000256" key="4">
    <source>
        <dbReference type="ARBA" id="ARBA00022692"/>
    </source>
</evidence>
<dbReference type="GO" id="GO:0050661">
    <property type="term" value="F:NADP binding"/>
    <property type="evidence" value="ECO:0007669"/>
    <property type="project" value="InterPro"/>
</dbReference>
<keyword evidence="6 13" id="KW-0521">NADP</keyword>
<feature type="domain" description="SSD" evidence="15">
    <location>
        <begin position="131"/>
        <end position="288"/>
    </location>
</feature>
<gene>
    <name evidence="16" type="ORF">ALC53_13169</name>
</gene>
<dbReference type="STRING" id="520822.A0A151HYD4"/>
<evidence type="ECO:0000256" key="7">
    <source>
        <dbReference type="ARBA" id="ARBA00022989"/>
    </source>
</evidence>